<gene>
    <name evidence="3" type="primary">RvY_17778-1</name>
    <name evidence="3" type="synonym">RvY_17778.1</name>
    <name evidence="3" type="ORF">RvY_17778</name>
</gene>
<dbReference type="GO" id="GO:0003676">
    <property type="term" value="F:nucleic acid binding"/>
    <property type="evidence" value="ECO:0007669"/>
    <property type="project" value="InterPro"/>
</dbReference>
<comment type="caution">
    <text evidence="3">The sequence shown here is derived from an EMBL/GenBank/DDBJ whole genome shotgun (WGS) entry which is preliminary data.</text>
</comment>
<dbReference type="Proteomes" id="UP000186922">
    <property type="component" value="Unassembled WGS sequence"/>
</dbReference>
<dbReference type="InterPro" id="IPR004875">
    <property type="entry name" value="DDE_SF_endonuclease_dom"/>
</dbReference>
<dbReference type="Pfam" id="PF03184">
    <property type="entry name" value="DDE_1"/>
    <property type="match status" value="1"/>
</dbReference>
<accession>A0A1D1W3D4</accession>
<evidence type="ECO:0000313" key="4">
    <source>
        <dbReference type="Proteomes" id="UP000186922"/>
    </source>
</evidence>
<protein>
    <recommendedName>
        <fullName evidence="2">DDE-1 domain-containing protein</fullName>
    </recommendedName>
</protein>
<dbReference type="OrthoDB" id="2437253at2759"/>
<sequence>MLCFTAIALGYLQYLGRRYRPAPADSADMAEKGWKAKKTLNNRSWAIAVETAGADRQNHYSDAEKRRIADDYHAEKAISGVTIREFAVRLNIQKSTLGRWFNMPSGPPGIRKKRPVRYPKMEVEVYQFTLAQRALELELRNIDLQDKARKIVSVKHPQGDKQGMPINLTIAPDGTKFPAEIVFNAASKSGQLSDNFVSELKAPSNVIIRSARKAWWSSKFEKDHVNRLFPAPVNRGTSVLFRDHFSVHVMEESTELLLARNVQQIIIPLGMTGQPLDVSVNKPFKESFKSDDSEIEDGNGANNSSESDEEMDDQ</sequence>
<proteinExistence type="predicted"/>
<dbReference type="EMBL" id="BDGG01000016">
    <property type="protein sequence ID" value="GAV08020.1"/>
    <property type="molecule type" value="Genomic_DNA"/>
</dbReference>
<reference evidence="3 4" key="1">
    <citation type="journal article" date="2016" name="Nat. Commun.">
        <title>Extremotolerant tardigrade genome and improved radiotolerance of human cultured cells by tardigrade-unique protein.</title>
        <authorList>
            <person name="Hashimoto T."/>
            <person name="Horikawa D.D."/>
            <person name="Saito Y."/>
            <person name="Kuwahara H."/>
            <person name="Kozuka-Hata H."/>
            <person name="Shin-I T."/>
            <person name="Minakuchi Y."/>
            <person name="Ohishi K."/>
            <person name="Motoyama A."/>
            <person name="Aizu T."/>
            <person name="Enomoto A."/>
            <person name="Kondo K."/>
            <person name="Tanaka S."/>
            <person name="Hara Y."/>
            <person name="Koshikawa S."/>
            <person name="Sagara H."/>
            <person name="Miura T."/>
            <person name="Yokobori S."/>
            <person name="Miyagawa K."/>
            <person name="Suzuki Y."/>
            <person name="Kubo T."/>
            <person name="Oyama M."/>
            <person name="Kohara Y."/>
            <person name="Fujiyama A."/>
            <person name="Arakawa K."/>
            <person name="Katayama T."/>
            <person name="Toyoda A."/>
            <person name="Kunieda T."/>
        </authorList>
    </citation>
    <scope>NUCLEOTIDE SEQUENCE [LARGE SCALE GENOMIC DNA]</scope>
    <source>
        <strain evidence="3 4">YOKOZUNA-1</strain>
    </source>
</reference>
<feature type="region of interest" description="Disordered" evidence="1">
    <location>
        <begin position="287"/>
        <end position="314"/>
    </location>
</feature>
<evidence type="ECO:0000256" key="1">
    <source>
        <dbReference type="SAM" id="MobiDB-lite"/>
    </source>
</evidence>
<evidence type="ECO:0000259" key="2">
    <source>
        <dbReference type="Pfam" id="PF03184"/>
    </source>
</evidence>
<feature type="domain" description="DDE-1" evidence="2">
    <location>
        <begin position="170"/>
        <end position="290"/>
    </location>
</feature>
<name>A0A1D1W3D4_RAMVA</name>
<keyword evidence="4" id="KW-1185">Reference proteome</keyword>
<organism evidence="3 4">
    <name type="scientific">Ramazzottius varieornatus</name>
    <name type="common">Water bear</name>
    <name type="synonym">Tardigrade</name>
    <dbReference type="NCBI Taxonomy" id="947166"/>
    <lineage>
        <taxon>Eukaryota</taxon>
        <taxon>Metazoa</taxon>
        <taxon>Ecdysozoa</taxon>
        <taxon>Tardigrada</taxon>
        <taxon>Eutardigrada</taxon>
        <taxon>Parachela</taxon>
        <taxon>Hypsibioidea</taxon>
        <taxon>Ramazzottiidae</taxon>
        <taxon>Ramazzottius</taxon>
    </lineage>
</organism>
<evidence type="ECO:0000313" key="3">
    <source>
        <dbReference type="EMBL" id="GAV08020.1"/>
    </source>
</evidence>
<dbReference type="AlphaFoldDB" id="A0A1D1W3D4"/>